<dbReference type="PANTHER" id="PTHR28567">
    <property type="entry name" value="PROTEIN FAM53A-LIKE ISOFORM X1"/>
    <property type="match status" value="1"/>
</dbReference>
<dbReference type="GeneTree" id="ENSGT00530000063371"/>
<dbReference type="Bgee" id="ENSOANG00000048735">
    <property type="expression patterns" value="Expressed in cerebellum and 7 other cell types or tissues"/>
</dbReference>
<dbReference type="OMA" id="WRGLSHC"/>
<reference evidence="3" key="3">
    <citation type="submission" date="2025-09" db="UniProtKB">
        <authorList>
            <consortium name="Ensembl"/>
        </authorList>
    </citation>
    <scope>IDENTIFICATION</scope>
    <source>
        <strain evidence="3">Glennie</strain>
    </source>
</reference>
<feature type="compositionally biased region" description="Low complexity" evidence="2">
    <location>
        <begin position="187"/>
        <end position="216"/>
    </location>
</feature>
<dbReference type="PANTHER" id="PTHR28567:SF4">
    <property type="entry name" value="PROTEIN FAM53C"/>
    <property type="match status" value="1"/>
</dbReference>
<reference evidence="3" key="2">
    <citation type="submission" date="2025-08" db="UniProtKB">
        <authorList>
            <consortium name="Ensembl"/>
        </authorList>
    </citation>
    <scope>IDENTIFICATION</scope>
    <source>
        <strain evidence="3">Glennie</strain>
    </source>
</reference>
<feature type="compositionally biased region" description="Low complexity" evidence="2">
    <location>
        <begin position="168"/>
        <end position="180"/>
    </location>
</feature>
<dbReference type="OrthoDB" id="10026856at2759"/>
<dbReference type="CTD" id="51307"/>
<dbReference type="RefSeq" id="XP_028908302.1">
    <property type="nucleotide sequence ID" value="XM_029052469.2"/>
</dbReference>
<dbReference type="Ensembl" id="ENSOANT00000071417.1">
    <property type="protein sequence ID" value="ENSOANP00000043488.1"/>
    <property type="gene ID" value="ENSOANG00000048735.1"/>
</dbReference>
<feature type="compositionally biased region" description="Basic and acidic residues" evidence="2">
    <location>
        <begin position="232"/>
        <end position="260"/>
    </location>
</feature>
<evidence type="ECO:0000256" key="1">
    <source>
        <dbReference type="ARBA" id="ARBA00010984"/>
    </source>
</evidence>
<dbReference type="Pfam" id="PF15242">
    <property type="entry name" value="FAM53"/>
    <property type="match status" value="3"/>
</dbReference>
<dbReference type="Proteomes" id="UP000002279">
    <property type="component" value="Chromosome X2"/>
</dbReference>
<feature type="region of interest" description="Disordered" evidence="2">
    <location>
        <begin position="55"/>
        <end position="104"/>
    </location>
</feature>
<evidence type="ECO:0000256" key="2">
    <source>
        <dbReference type="SAM" id="MobiDB-lite"/>
    </source>
</evidence>
<dbReference type="GO" id="GO:0005634">
    <property type="term" value="C:nucleus"/>
    <property type="evidence" value="ECO:0000318"/>
    <property type="project" value="GO_Central"/>
</dbReference>
<gene>
    <name evidence="3" type="primary">FAM53C</name>
</gene>
<feature type="region of interest" description="Disordered" evidence="2">
    <location>
        <begin position="118"/>
        <end position="317"/>
    </location>
</feature>
<dbReference type="GO" id="GO:0006606">
    <property type="term" value="P:protein import into nucleus"/>
    <property type="evidence" value="ECO:0000318"/>
    <property type="project" value="GO_Central"/>
</dbReference>
<reference evidence="3 4" key="1">
    <citation type="journal article" date="2008" name="Nature">
        <title>Genome analysis of the platypus reveals unique signatures of evolution.</title>
        <authorList>
            <person name="Warren W.C."/>
            <person name="Hillier L.W."/>
            <person name="Marshall Graves J.A."/>
            <person name="Birney E."/>
            <person name="Ponting C.P."/>
            <person name="Grutzner F."/>
            <person name="Belov K."/>
            <person name="Miller W."/>
            <person name="Clarke L."/>
            <person name="Chinwalla A.T."/>
            <person name="Yang S.P."/>
            <person name="Heger A."/>
            <person name="Locke D.P."/>
            <person name="Miethke P."/>
            <person name="Waters P.D."/>
            <person name="Veyrunes F."/>
            <person name="Fulton L."/>
            <person name="Fulton B."/>
            <person name="Graves T."/>
            <person name="Wallis J."/>
            <person name="Puente X.S."/>
            <person name="Lopez-Otin C."/>
            <person name="Ordonez G.R."/>
            <person name="Eichler E.E."/>
            <person name="Chen L."/>
            <person name="Cheng Z."/>
            <person name="Deakin J.E."/>
            <person name="Alsop A."/>
            <person name="Thompson K."/>
            <person name="Kirby P."/>
            <person name="Papenfuss A.T."/>
            <person name="Wakefield M.J."/>
            <person name="Olender T."/>
            <person name="Lancet D."/>
            <person name="Huttley G.A."/>
            <person name="Smit A.F."/>
            <person name="Pask A."/>
            <person name="Temple-Smith P."/>
            <person name="Batzer M.A."/>
            <person name="Walker J.A."/>
            <person name="Konkel M.K."/>
            <person name="Harris R.S."/>
            <person name="Whittington C.M."/>
            <person name="Wong E.S."/>
            <person name="Gemmell N.J."/>
            <person name="Buschiazzo E."/>
            <person name="Vargas Jentzsch I.M."/>
            <person name="Merkel A."/>
            <person name="Schmitz J."/>
            <person name="Zemann A."/>
            <person name="Churakov G."/>
            <person name="Kriegs J.O."/>
            <person name="Brosius J."/>
            <person name="Murchison E.P."/>
            <person name="Sachidanandam R."/>
            <person name="Smith C."/>
            <person name="Hannon G.J."/>
            <person name="Tsend-Ayush E."/>
            <person name="McMillan D."/>
            <person name="Attenborough R."/>
            <person name="Rens W."/>
            <person name="Ferguson-Smith M."/>
            <person name="Lefevre C.M."/>
            <person name="Sharp J.A."/>
            <person name="Nicholas K.R."/>
            <person name="Ray D.A."/>
            <person name="Kube M."/>
            <person name="Reinhardt R."/>
            <person name="Pringle T.H."/>
            <person name="Taylor J."/>
            <person name="Jones R.C."/>
            <person name="Nixon B."/>
            <person name="Dacheux J.L."/>
            <person name="Niwa H."/>
            <person name="Sekita Y."/>
            <person name="Huang X."/>
            <person name="Stark A."/>
            <person name="Kheradpour P."/>
            <person name="Kellis M."/>
            <person name="Flicek P."/>
            <person name="Chen Y."/>
            <person name="Webber C."/>
            <person name="Hardison R."/>
            <person name="Nelson J."/>
            <person name="Hallsworth-Pepin K."/>
            <person name="Delehaunty K."/>
            <person name="Markovic C."/>
            <person name="Minx P."/>
            <person name="Feng Y."/>
            <person name="Kremitzki C."/>
            <person name="Mitreva M."/>
            <person name="Glasscock J."/>
            <person name="Wylie T."/>
            <person name="Wohldmann P."/>
            <person name="Thiru P."/>
            <person name="Nhan M.N."/>
            <person name="Pohl C.S."/>
            <person name="Smith S.M."/>
            <person name="Hou S."/>
            <person name="Nefedov M."/>
            <person name="de Jong P.J."/>
            <person name="Renfree M.B."/>
            <person name="Mardis E.R."/>
            <person name="Wilson R.K."/>
        </authorList>
    </citation>
    <scope>NUCLEOTIDE SEQUENCE [LARGE SCALE GENOMIC DNA]</scope>
    <source>
        <strain evidence="3 4">Glennie</strain>
    </source>
</reference>
<accession>A0A6I8NSE8</accession>
<dbReference type="GeneID" id="100078584"/>
<comment type="similarity">
    <text evidence="1">Belongs to the FAM53 family.</text>
</comment>
<organism evidence="3 4">
    <name type="scientific">Ornithorhynchus anatinus</name>
    <name type="common">Duckbill platypus</name>
    <dbReference type="NCBI Taxonomy" id="9258"/>
    <lineage>
        <taxon>Eukaryota</taxon>
        <taxon>Metazoa</taxon>
        <taxon>Chordata</taxon>
        <taxon>Craniata</taxon>
        <taxon>Vertebrata</taxon>
        <taxon>Euteleostomi</taxon>
        <taxon>Mammalia</taxon>
        <taxon>Monotremata</taxon>
        <taxon>Ornithorhynchidae</taxon>
        <taxon>Ornithorhynchus</taxon>
    </lineage>
</organism>
<evidence type="ECO:0000313" key="4">
    <source>
        <dbReference type="Proteomes" id="UP000002279"/>
    </source>
</evidence>
<dbReference type="FunCoup" id="A0A6I8NSE8">
    <property type="interactions" value="1369"/>
</dbReference>
<feature type="compositionally biased region" description="Pro residues" evidence="2">
    <location>
        <begin position="66"/>
        <end position="95"/>
    </location>
</feature>
<dbReference type="AlphaFoldDB" id="A0A6I8NSE8"/>
<dbReference type="InterPro" id="IPR029356">
    <property type="entry name" value="FAM53"/>
</dbReference>
<name>A0A6I8NSE8_ORNAN</name>
<protein>
    <submittedName>
        <fullName evidence="3">Family with sequence similarity 53 member C</fullName>
    </submittedName>
</protein>
<proteinExistence type="inferred from homology"/>
<keyword evidence="4" id="KW-1185">Reference proteome</keyword>
<feature type="compositionally biased region" description="Acidic residues" evidence="2">
    <location>
        <begin position="300"/>
        <end position="314"/>
    </location>
</feature>
<dbReference type="KEGG" id="oaa:100078584"/>
<sequence length="345" mass="37547">MITLITEQLQNQSLEELTCPPFSISLALPDHADVSSCARPFQLVSEGASWLGLGLGSPQQPHCHRPAPPGLSLPRPPDPPPAPEPPGPPPAPAPPSKRHCRSLSMPVDLSRWRPLWRPAPSKLWAPVKRRGGGGPGGGPQPQHQSPPKRGSSLRFLPAARACSPPFFSLALGRGSPAAGRPGPPGPQRRLSLSPGPAGGRRPPSARSSPSRSPGPARRARALPRSRSQPCDLDARRGAVKRPHDDDPRRQRPSLDFDKMNQKPYSGDRCLPGQEDGRSSPPPPWFMAYSPTSGYERGLSESEDEEDEEEEEEEEGAVRWDRILLPKRTFSQQDFGDLDLNLIEEN</sequence>
<dbReference type="InParanoid" id="A0A6I8NSE8"/>
<evidence type="ECO:0000313" key="3">
    <source>
        <dbReference type="Ensembl" id="ENSOANP00000043488.1"/>
    </source>
</evidence>